<feature type="transmembrane region" description="Helical" evidence="6">
    <location>
        <begin position="105"/>
        <end position="128"/>
    </location>
</feature>
<gene>
    <name evidence="7" type="ORF">P7H00_01060</name>
</gene>
<feature type="compositionally biased region" description="Basic and acidic residues" evidence="5">
    <location>
        <begin position="466"/>
        <end position="491"/>
    </location>
</feature>
<sequence>MNKFKLAFFGYSGLLGLFVGIVVALFMGLTELGQQLLWQTLPKALGDPRIYPLIVCTIGGVAIGFFVKTFGRYPRTLQESFTEYRETKRIDYHDGKLVRNLLGSLLVLFFGASLGPEAALIALLGGLITYAADRRKMSEGQRADLLEFGVGTSLGVIFMTPLFGVGRTVEQDDWQVVTESKLKKYVLYLFATFTGFIGYLFANSFFPNQDQVFAVRRMDSSFTWQGLLLTIPLILLGALFGKLFLVLQEKGEQLNQRIRNPLPLAIFAGLVLGILGTISPYFLFSGEHNLLSFTRQAETLPFVILLLIGFGKAAITIFLLACNWRGGTIFPMIFSSIAVALAFASVLPYSPGLLVAVFTASACAVILKQPFATACLFLLLFPVELFLWIWLAGYLGNLFLQRLPFFHEEQTIKTFKLPEIPQRSKRPVEKKVQQAPVKQPVRPVRKTEESKQDGKPAAQSQAVAAKADRLKRPLAKKEANKNTKIVKEVTKTTEPPTVDEAPQTRMSRHRRK</sequence>
<evidence type="ECO:0000256" key="4">
    <source>
        <dbReference type="ARBA" id="ARBA00023136"/>
    </source>
</evidence>
<evidence type="ECO:0000256" key="2">
    <source>
        <dbReference type="ARBA" id="ARBA00022692"/>
    </source>
</evidence>
<feature type="transmembrane region" description="Helical" evidence="6">
    <location>
        <begin position="185"/>
        <end position="202"/>
    </location>
</feature>
<feature type="transmembrane region" description="Helical" evidence="6">
    <location>
        <begin position="262"/>
        <end position="282"/>
    </location>
</feature>
<organism evidence="7 8">
    <name type="scientific">Enterococcus pseudoavium</name>
    <dbReference type="NCBI Taxonomy" id="44007"/>
    <lineage>
        <taxon>Bacteria</taxon>
        <taxon>Bacillati</taxon>
        <taxon>Bacillota</taxon>
        <taxon>Bacilli</taxon>
        <taxon>Lactobacillales</taxon>
        <taxon>Enterococcaceae</taxon>
        <taxon>Enterococcus</taxon>
    </lineage>
</organism>
<dbReference type="Proteomes" id="UP001180842">
    <property type="component" value="Unassembled WGS sequence"/>
</dbReference>
<feature type="region of interest" description="Disordered" evidence="5">
    <location>
        <begin position="424"/>
        <end position="512"/>
    </location>
</feature>
<feature type="transmembrane region" description="Helical" evidence="6">
    <location>
        <begin position="302"/>
        <end position="322"/>
    </location>
</feature>
<comment type="caution">
    <text evidence="7">The sequence shown here is derived from an EMBL/GenBank/DDBJ whole genome shotgun (WGS) entry which is preliminary data.</text>
</comment>
<comment type="subcellular location">
    <subcellularLocation>
        <location evidence="1">Membrane</location>
        <topology evidence="1">Multi-pass membrane protein</topology>
    </subcellularLocation>
</comment>
<dbReference type="Pfam" id="PF00654">
    <property type="entry name" value="Voltage_CLC"/>
    <property type="match status" value="1"/>
</dbReference>
<dbReference type="InterPro" id="IPR050368">
    <property type="entry name" value="ClC-type_chloride_channel"/>
</dbReference>
<evidence type="ECO:0000313" key="7">
    <source>
        <dbReference type="EMBL" id="MDT2735719.1"/>
    </source>
</evidence>
<keyword evidence="2 6" id="KW-0812">Transmembrane</keyword>
<evidence type="ECO:0000256" key="3">
    <source>
        <dbReference type="ARBA" id="ARBA00022989"/>
    </source>
</evidence>
<dbReference type="PANTHER" id="PTHR43427">
    <property type="entry name" value="CHLORIDE CHANNEL PROTEIN CLC-E"/>
    <property type="match status" value="1"/>
</dbReference>
<dbReference type="GO" id="GO:0016020">
    <property type="term" value="C:membrane"/>
    <property type="evidence" value="ECO:0007669"/>
    <property type="project" value="UniProtKB-SubCell"/>
</dbReference>
<feature type="transmembrane region" description="Helical" evidence="6">
    <location>
        <begin position="49"/>
        <end position="67"/>
    </location>
</feature>
<feature type="transmembrane region" description="Helical" evidence="6">
    <location>
        <begin position="371"/>
        <end position="395"/>
    </location>
</feature>
<dbReference type="InterPro" id="IPR014743">
    <property type="entry name" value="Cl-channel_core"/>
</dbReference>
<evidence type="ECO:0000313" key="8">
    <source>
        <dbReference type="Proteomes" id="UP001180842"/>
    </source>
</evidence>
<proteinExistence type="predicted"/>
<reference evidence="7" key="1">
    <citation type="submission" date="2023-03" db="EMBL/GenBank/DDBJ databases">
        <authorList>
            <person name="Shen W."/>
            <person name="Cai J."/>
        </authorList>
    </citation>
    <scope>NUCLEOTIDE SEQUENCE</scope>
    <source>
        <strain evidence="7">P69-2</strain>
    </source>
</reference>
<dbReference type="EMBL" id="JARQAI010000001">
    <property type="protein sequence ID" value="MDT2735719.1"/>
    <property type="molecule type" value="Genomic_DNA"/>
</dbReference>
<keyword evidence="3 6" id="KW-1133">Transmembrane helix</keyword>
<dbReference type="AlphaFoldDB" id="A0AAE4I0V9"/>
<feature type="transmembrane region" description="Helical" evidence="6">
    <location>
        <begin position="148"/>
        <end position="165"/>
    </location>
</feature>
<dbReference type="CDD" id="cd00400">
    <property type="entry name" value="Voltage_gated_ClC"/>
    <property type="match status" value="1"/>
</dbReference>
<evidence type="ECO:0000256" key="6">
    <source>
        <dbReference type="SAM" id="Phobius"/>
    </source>
</evidence>
<feature type="transmembrane region" description="Helical" evidence="6">
    <location>
        <begin position="7"/>
        <end position="29"/>
    </location>
</feature>
<protein>
    <submittedName>
        <fullName evidence="7">Chloride channel protein</fullName>
    </submittedName>
</protein>
<dbReference type="Gene3D" id="1.10.3080.10">
    <property type="entry name" value="Clc chloride channel"/>
    <property type="match status" value="1"/>
</dbReference>
<name>A0AAE4I0V9_9ENTE</name>
<dbReference type="PANTHER" id="PTHR43427:SF12">
    <property type="entry name" value="CHLORIDE TRANSPORTER"/>
    <property type="match status" value="1"/>
</dbReference>
<dbReference type="RefSeq" id="WP_311796392.1">
    <property type="nucleotide sequence ID" value="NZ_JARQAI010000001.1"/>
</dbReference>
<feature type="compositionally biased region" description="Basic and acidic residues" evidence="5">
    <location>
        <begin position="445"/>
        <end position="454"/>
    </location>
</feature>
<evidence type="ECO:0000256" key="5">
    <source>
        <dbReference type="SAM" id="MobiDB-lite"/>
    </source>
</evidence>
<dbReference type="GO" id="GO:0015108">
    <property type="term" value="F:chloride transmembrane transporter activity"/>
    <property type="evidence" value="ECO:0007669"/>
    <property type="project" value="InterPro"/>
</dbReference>
<dbReference type="SUPFAM" id="SSF81340">
    <property type="entry name" value="Clc chloride channel"/>
    <property type="match status" value="1"/>
</dbReference>
<keyword evidence="4 6" id="KW-0472">Membrane</keyword>
<dbReference type="InterPro" id="IPR001807">
    <property type="entry name" value="ClC"/>
</dbReference>
<accession>A0AAE4I0V9</accession>
<feature type="transmembrane region" description="Helical" evidence="6">
    <location>
        <begin position="329"/>
        <end position="351"/>
    </location>
</feature>
<evidence type="ECO:0000256" key="1">
    <source>
        <dbReference type="ARBA" id="ARBA00004141"/>
    </source>
</evidence>
<feature type="transmembrane region" description="Helical" evidence="6">
    <location>
        <begin position="222"/>
        <end position="241"/>
    </location>
</feature>